<feature type="compositionally biased region" description="Basic and acidic residues" evidence="1">
    <location>
        <begin position="857"/>
        <end position="879"/>
    </location>
</feature>
<evidence type="ECO:0000313" key="3">
    <source>
        <dbReference type="Proteomes" id="UP001153714"/>
    </source>
</evidence>
<feature type="region of interest" description="Disordered" evidence="1">
    <location>
        <begin position="909"/>
        <end position="935"/>
    </location>
</feature>
<dbReference type="EMBL" id="OU893342">
    <property type="protein sequence ID" value="CAG9783672.1"/>
    <property type="molecule type" value="Genomic_DNA"/>
</dbReference>
<feature type="region of interest" description="Disordered" evidence="1">
    <location>
        <begin position="785"/>
        <end position="896"/>
    </location>
</feature>
<feature type="compositionally biased region" description="Basic and acidic residues" evidence="1">
    <location>
        <begin position="655"/>
        <end position="664"/>
    </location>
</feature>
<feature type="compositionally biased region" description="Basic and acidic residues" evidence="1">
    <location>
        <begin position="792"/>
        <end position="837"/>
    </location>
</feature>
<evidence type="ECO:0000313" key="2">
    <source>
        <dbReference type="EMBL" id="CAG9783672.1"/>
    </source>
</evidence>
<dbReference type="Proteomes" id="UP001153714">
    <property type="component" value="Chromosome 11"/>
</dbReference>
<accession>A0A9N9QUQ6</accession>
<feature type="compositionally biased region" description="Basic and acidic residues" evidence="1">
    <location>
        <begin position="708"/>
        <end position="763"/>
    </location>
</feature>
<feature type="region of interest" description="Disordered" evidence="1">
    <location>
        <begin position="981"/>
        <end position="1024"/>
    </location>
</feature>
<proteinExistence type="predicted"/>
<keyword evidence="3" id="KW-1185">Reference proteome</keyword>
<protein>
    <submittedName>
        <fullName evidence="2">Uncharacterized protein</fullName>
    </submittedName>
</protein>
<evidence type="ECO:0000256" key="1">
    <source>
        <dbReference type="SAM" id="MobiDB-lite"/>
    </source>
</evidence>
<dbReference type="AlphaFoldDB" id="A0A9N9QUQ6"/>
<feature type="compositionally biased region" description="Polar residues" evidence="1">
    <location>
        <begin position="839"/>
        <end position="854"/>
    </location>
</feature>
<sequence>MEAMELAGQWRREWAGTAEYGKVTEGGVTRRIARAMEVLNASAPGARVRVMRAAYHSTSGPGIPTSSYMLHSSRRVISSGFNLLESPTYPSKPLEISSTPLEELNDPNIETQNYKVTEPDDMEISEPSKWRGASNKSNLRMPSEESSSTENASIIDLDSRSSHKGLHRKFSGDSENSDVMNTFKRNSSRTSPLLDAPVTLSTLKYKSLLNNSNEWNNRRKSYSFEDSSPLNEVILQSNDTLAMESSTDSGICKSSEIVNDFTEDARRIDISCDAREKFNVVQRSPNEWITKNKFYRGSNFKPYKEPYIMEEEPRENNIALQSKGKVSITVPITLEDDNYNLNNNQMIDDGERKIKKVEFCKTELHFTAESGKVNIIATDDKPPPTNDFRKRRSAFVPINEKFEKPITLFGEKGDFLKTSQVDENGIKNFHGPVELDDNTAATKSILKNRIPKPKPYLLGENMVFGDSTNASLSDDFPAPTGVSITNKQLQRKKNDINDENLYDLNTNTDKSFRDSLRANNKGPLKGFSSNSGKLIQENTNIRKGKTSDNNSNWNDTKIFQISPVQNARTRQLRESELTYFGINNQQKTIYNKTKCNNNIQISSSEPKFLDDTFESVRLIKQISNSSQNSEAESDESPDYQNLPVKSNFAPIPTPRTREKYKNSDERITILRPIVERANESIIVPQEPRRSRSKKQEALGHTNRSLSEPVKKHFENSLRRHDELRHSNRKDDKQQRDTEQKKIKEKMIIKKSVDDVRNGHHNDVESDKDLSIYANVIVDKGDSLHYNSLNSRQKSDRRVSSLEKSKEERISKSDADSLRKKQDSVKKTSRHQRTEKLSTPEYSKNRTNTDSTISRKTNKIDKTELKDSKLNSEKEYKGDNSRQTINNQVKNNETPKDVILKVKLDSKLATNHLRKESSKNNSSIQRESNHKNIEPLVIEHAVKSKDLRTIDRSGADKNSLSNSRRTARRSEYVIKYDDKNGTVSSVSKVREGHGTSRQKHISKEKNKNSRDTKRGRNNEISTLRK</sequence>
<organism evidence="2 3">
    <name type="scientific">Diatraea saccharalis</name>
    <name type="common">sugarcane borer</name>
    <dbReference type="NCBI Taxonomy" id="40085"/>
    <lineage>
        <taxon>Eukaryota</taxon>
        <taxon>Metazoa</taxon>
        <taxon>Ecdysozoa</taxon>
        <taxon>Arthropoda</taxon>
        <taxon>Hexapoda</taxon>
        <taxon>Insecta</taxon>
        <taxon>Pterygota</taxon>
        <taxon>Neoptera</taxon>
        <taxon>Endopterygota</taxon>
        <taxon>Lepidoptera</taxon>
        <taxon>Glossata</taxon>
        <taxon>Ditrysia</taxon>
        <taxon>Pyraloidea</taxon>
        <taxon>Crambidae</taxon>
        <taxon>Crambinae</taxon>
        <taxon>Diatraea</taxon>
    </lineage>
</organism>
<feature type="compositionally biased region" description="Basic and acidic residues" evidence="1">
    <location>
        <begin position="686"/>
        <end position="697"/>
    </location>
</feature>
<feature type="region of interest" description="Disordered" evidence="1">
    <location>
        <begin position="624"/>
        <end position="664"/>
    </location>
</feature>
<feature type="compositionally biased region" description="Polar residues" evidence="1">
    <location>
        <begin position="134"/>
        <end position="152"/>
    </location>
</feature>
<feature type="compositionally biased region" description="Polar residues" evidence="1">
    <location>
        <begin position="173"/>
        <end position="191"/>
    </location>
</feature>
<gene>
    <name evidence="2" type="ORF">DIATSA_LOCUS1832</name>
</gene>
<name>A0A9N9QUQ6_9NEOP</name>
<dbReference type="OrthoDB" id="8197951at2759"/>
<feature type="compositionally biased region" description="Polar residues" evidence="1">
    <location>
        <begin position="880"/>
        <end position="891"/>
    </location>
</feature>
<feature type="compositionally biased region" description="Basic and acidic residues" evidence="1">
    <location>
        <begin position="1000"/>
        <end position="1016"/>
    </location>
</feature>
<reference evidence="2" key="2">
    <citation type="submission" date="2022-10" db="EMBL/GenBank/DDBJ databases">
        <authorList>
            <consortium name="ENA_rothamsted_submissions"/>
            <consortium name="culmorum"/>
            <person name="King R."/>
        </authorList>
    </citation>
    <scope>NUCLEOTIDE SEQUENCE</scope>
</reference>
<feature type="region of interest" description="Disordered" evidence="1">
    <location>
        <begin position="681"/>
        <end position="763"/>
    </location>
</feature>
<feature type="region of interest" description="Disordered" evidence="1">
    <location>
        <begin position="88"/>
        <end position="191"/>
    </location>
</feature>
<reference evidence="2" key="1">
    <citation type="submission" date="2021-12" db="EMBL/GenBank/DDBJ databases">
        <authorList>
            <person name="King R."/>
        </authorList>
    </citation>
    <scope>NUCLEOTIDE SEQUENCE</scope>
</reference>